<protein>
    <submittedName>
        <fullName evidence="1">Uncharacterized protein</fullName>
    </submittedName>
</protein>
<proteinExistence type="predicted"/>
<sequence>MSEYQYYEFLAIERPLEQDEIDGLRALSTRAVITPVSFVNEYHWGGFKSDARKLLLRCFDAHVYVANWMTAVFMLRLPIEALSREIAEAFAVEDTLDIKADQNYWIIEWGLWDSENYDRFGVEDGRGWMARLAPIRDELLRGDIRSLYIGWLAAVNGEMFADDLMEPFSVSGMESLTAPQKALAKFIEADPDLLAGAGMGSPALQETQTFQKEMDAWLDAFPRDEAKAVLRQLLEGKGRRAEQSVRNRFAAWRRGLGDDRTDAPRRSVGELRKNAEKARHIRAEKQKCDRKRREVKRRREREAYLKNLSMDFPKAWNSIQKTVERGSGPAYDEACNDLSDLSDAYALCATRERFKEKMNDFMAAHRRRRALIQRLAKAGVWNE</sequence>
<name>A0A484HK46_9BACT</name>
<gene>
    <name evidence="1" type="ORF">EPICR_90083</name>
</gene>
<dbReference type="EMBL" id="CAACVI010000052">
    <property type="protein sequence ID" value="VEN75484.1"/>
    <property type="molecule type" value="Genomic_DNA"/>
</dbReference>
<organism evidence="1">
    <name type="scientific">uncultured Desulfobacteraceae bacterium</name>
    <dbReference type="NCBI Taxonomy" id="218296"/>
    <lineage>
        <taxon>Bacteria</taxon>
        <taxon>Pseudomonadati</taxon>
        <taxon>Thermodesulfobacteriota</taxon>
        <taxon>Desulfobacteria</taxon>
        <taxon>Desulfobacterales</taxon>
        <taxon>Desulfobacteraceae</taxon>
        <taxon>environmental samples</taxon>
    </lineage>
</organism>
<dbReference type="AlphaFoldDB" id="A0A484HK46"/>
<accession>A0A484HK46</accession>
<reference evidence="1" key="1">
    <citation type="submission" date="2019-01" db="EMBL/GenBank/DDBJ databases">
        <authorList>
            <consortium name="Genoscope - CEA"/>
            <person name="William W."/>
        </authorList>
    </citation>
    <scope>NUCLEOTIDE SEQUENCE</scope>
    <source>
        <strain evidence="1">CR-1</strain>
    </source>
</reference>
<evidence type="ECO:0000313" key="1">
    <source>
        <dbReference type="EMBL" id="VEN75484.1"/>
    </source>
</evidence>